<protein>
    <submittedName>
        <fullName evidence="9">Uncharacterized protein</fullName>
    </submittedName>
</protein>
<dbReference type="STRING" id="1229662.W3XL47"/>
<dbReference type="GO" id="GO:0020037">
    <property type="term" value="F:heme binding"/>
    <property type="evidence" value="ECO:0007669"/>
    <property type="project" value="InterPro"/>
</dbReference>
<dbReference type="PANTHER" id="PTHR24304:SF2">
    <property type="entry name" value="24-HYDROXYCHOLESTEROL 7-ALPHA-HYDROXYLASE"/>
    <property type="match status" value="1"/>
</dbReference>
<dbReference type="Pfam" id="PF00067">
    <property type="entry name" value="p450"/>
    <property type="match status" value="1"/>
</dbReference>
<comment type="cofactor">
    <cofactor evidence="1 7">
        <name>heme</name>
        <dbReference type="ChEBI" id="CHEBI:30413"/>
    </cofactor>
</comment>
<dbReference type="InterPro" id="IPR001128">
    <property type="entry name" value="Cyt_P450"/>
</dbReference>
<evidence type="ECO:0000256" key="8">
    <source>
        <dbReference type="SAM" id="Phobius"/>
    </source>
</evidence>
<proteinExistence type="inferred from homology"/>
<keyword evidence="4 7" id="KW-0479">Metal-binding</keyword>
<dbReference type="EMBL" id="KI912110">
    <property type="protein sequence ID" value="ETS85981.1"/>
    <property type="molecule type" value="Genomic_DNA"/>
</dbReference>
<dbReference type="InterPro" id="IPR036396">
    <property type="entry name" value="Cyt_P450_sf"/>
</dbReference>
<dbReference type="HOGENOM" id="CLU_018012_2_1_1"/>
<dbReference type="GO" id="GO:0016705">
    <property type="term" value="F:oxidoreductase activity, acting on paired donors, with incorporation or reduction of molecular oxygen"/>
    <property type="evidence" value="ECO:0007669"/>
    <property type="project" value="InterPro"/>
</dbReference>
<dbReference type="AlphaFoldDB" id="W3XL47"/>
<evidence type="ECO:0000256" key="4">
    <source>
        <dbReference type="ARBA" id="ARBA00022723"/>
    </source>
</evidence>
<dbReference type="InterPro" id="IPR050529">
    <property type="entry name" value="CYP450_sterol_14alpha_dmase"/>
</dbReference>
<gene>
    <name evidence="9" type="ORF">PFICI_04006</name>
</gene>
<evidence type="ECO:0000256" key="2">
    <source>
        <dbReference type="ARBA" id="ARBA00010617"/>
    </source>
</evidence>
<dbReference type="InParanoid" id="W3XL47"/>
<dbReference type="OrthoDB" id="3366823at2759"/>
<keyword evidence="6" id="KW-0503">Monooxygenase</keyword>
<evidence type="ECO:0000256" key="3">
    <source>
        <dbReference type="ARBA" id="ARBA00022617"/>
    </source>
</evidence>
<evidence type="ECO:0000313" key="10">
    <source>
        <dbReference type="Proteomes" id="UP000030651"/>
    </source>
</evidence>
<dbReference type="Proteomes" id="UP000030651">
    <property type="component" value="Unassembled WGS sequence"/>
</dbReference>
<dbReference type="GO" id="GO:0008395">
    <property type="term" value="F:steroid hydroxylase activity"/>
    <property type="evidence" value="ECO:0007669"/>
    <property type="project" value="TreeGrafter"/>
</dbReference>
<name>W3XL47_PESFW</name>
<dbReference type="eggNOG" id="KOG0684">
    <property type="taxonomic scope" value="Eukaryota"/>
</dbReference>
<dbReference type="SUPFAM" id="SSF48264">
    <property type="entry name" value="Cytochrome P450"/>
    <property type="match status" value="1"/>
</dbReference>
<evidence type="ECO:0000256" key="1">
    <source>
        <dbReference type="ARBA" id="ARBA00001971"/>
    </source>
</evidence>
<organism evidence="9 10">
    <name type="scientific">Pestalotiopsis fici (strain W106-1 / CGMCC3.15140)</name>
    <dbReference type="NCBI Taxonomy" id="1229662"/>
    <lineage>
        <taxon>Eukaryota</taxon>
        <taxon>Fungi</taxon>
        <taxon>Dikarya</taxon>
        <taxon>Ascomycota</taxon>
        <taxon>Pezizomycotina</taxon>
        <taxon>Sordariomycetes</taxon>
        <taxon>Xylariomycetidae</taxon>
        <taxon>Amphisphaeriales</taxon>
        <taxon>Sporocadaceae</taxon>
        <taxon>Pestalotiopsis</taxon>
    </lineage>
</organism>
<feature type="transmembrane region" description="Helical" evidence="8">
    <location>
        <begin position="60"/>
        <end position="79"/>
    </location>
</feature>
<feature type="transmembrane region" description="Helical" evidence="8">
    <location>
        <begin position="100"/>
        <end position="118"/>
    </location>
</feature>
<keyword evidence="5 7" id="KW-0408">Iron</keyword>
<dbReference type="KEGG" id="pfy:PFICI_04006"/>
<keyword evidence="8" id="KW-0812">Transmembrane</keyword>
<dbReference type="RefSeq" id="XP_007830778.1">
    <property type="nucleotide sequence ID" value="XM_007832587.1"/>
</dbReference>
<dbReference type="Gene3D" id="1.10.630.10">
    <property type="entry name" value="Cytochrome P450"/>
    <property type="match status" value="1"/>
</dbReference>
<dbReference type="PRINTS" id="PR00465">
    <property type="entry name" value="EP450IV"/>
</dbReference>
<dbReference type="PANTHER" id="PTHR24304">
    <property type="entry name" value="CYTOCHROME P450 FAMILY 7"/>
    <property type="match status" value="1"/>
</dbReference>
<dbReference type="GeneID" id="19269019"/>
<feature type="binding site" description="axial binding residue" evidence="7">
    <location>
        <position position="556"/>
    </location>
    <ligand>
        <name>heme</name>
        <dbReference type="ChEBI" id="CHEBI:30413"/>
    </ligand>
    <ligandPart>
        <name>Fe</name>
        <dbReference type="ChEBI" id="CHEBI:18248"/>
    </ligandPart>
</feature>
<evidence type="ECO:0000256" key="7">
    <source>
        <dbReference type="PIRSR" id="PIRSR602403-1"/>
    </source>
</evidence>
<reference evidence="10" key="1">
    <citation type="journal article" date="2015" name="BMC Genomics">
        <title>Genomic and transcriptomic analysis of the endophytic fungus Pestalotiopsis fici reveals its lifestyle and high potential for synthesis of natural products.</title>
        <authorList>
            <person name="Wang X."/>
            <person name="Zhang X."/>
            <person name="Liu L."/>
            <person name="Xiang M."/>
            <person name="Wang W."/>
            <person name="Sun X."/>
            <person name="Che Y."/>
            <person name="Guo L."/>
            <person name="Liu G."/>
            <person name="Guo L."/>
            <person name="Wang C."/>
            <person name="Yin W.B."/>
            <person name="Stadler M."/>
            <person name="Zhang X."/>
            <person name="Liu X."/>
        </authorList>
    </citation>
    <scope>NUCLEOTIDE SEQUENCE [LARGE SCALE GENOMIC DNA]</scope>
    <source>
        <strain evidence="10">W106-1 / CGMCC3.15140</strain>
    </source>
</reference>
<dbReference type="OMA" id="CPYERAA"/>
<keyword evidence="8" id="KW-0472">Membrane</keyword>
<comment type="similarity">
    <text evidence="2">Belongs to the cytochrome P450 family.</text>
</comment>
<keyword evidence="10" id="KW-1185">Reference proteome</keyword>
<keyword evidence="3 7" id="KW-0349">Heme</keyword>
<dbReference type="GO" id="GO:0005506">
    <property type="term" value="F:iron ion binding"/>
    <property type="evidence" value="ECO:0007669"/>
    <property type="project" value="InterPro"/>
</dbReference>
<evidence type="ECO:0000256" key="5">
    <source>
        <dbReference type="ARBA" id="ARBA00023004"/>
    </source>
</evidence>
<evidence type="ECO:0000256" key="6">
    <source>
        <dbReference type="ARBA" id="ARBA00023033"/>
    </source>
</evidence>
<keyword evidence="8" id="KW-1133">Transmembrane helix</keyword>
<keyword evidence="6" id="KW-0560">Oxidoreductase</keyword>
<accession>W3XL47</accession>
<evidence type="ECO:0000313" key="9">
    <source>
        <dbReference type="EMBL" id="ETS85981.1"/>
    </source>
</evidence>
<dbReference type="InterPro" id="IPR002403">
    <property type="entry name" value="Cyt_P450_E_grp-IV"/>
</dbReference>
<sequence length="619" mass="71048">MDALSVIGLHSNATDLKSSVDLFYTMRLRGFTIPGLHSLISLVCRPFTEYWISTNKLIKWPLVGLLALLATYITSSFHFNREISRNKQFNSKDRLRNAPVVPYWIPGLFHGFGFMNPAEFLLKLQRQFGSNTPLQLKAGPFRFFFYQSADDIKAAFRACKRTANKSTTLFALKNLFGLPDYAVRFYLDDNSGMGQIPRAGSNVAPHNRINYLINLNVKKYLSSEFLNDLDERFMATFIDHLDTYMIKDDWTDFPDLHAFIQSAAIKPCIESLVGSEFLKLNPHFIQDLLVFQEYTPDFLHLLPQWIIPKAYNVRKRLLESVKRWHQHAHEHYDCSKLGSDDPLWEPYFGFKLIRARENYCMKTEKMTADARASEDLGLIFTSTTNVVTSMFWFVFEALKDPELLTQLKQEVAECTAKEGSNVQIKKLTLQPLLQSNYAEVLRLYVAVAASRVAEYCDINVAGYSVPKDSYLVMYSRSSAFDYPGWERAGRSLKKPLEEFDAERFLVDADWVPPSLAALRKAEKTMARNTTSSTQKRFSVEGLLGLWYPYGGGDHICPGRHYAKHQIIISFAMLSEKFDFELQDPEACTVLPNMRYAPFGALPPVGKIPFRLRRRDTVQK</sequence>